<evidence type="ECO:0000313" key="4">
    <source>
        <dbReference type="EMBL" id="KAL1525746.1"/>
    </source>
</evidence>
<dbReference type="PANTHER" id="PTHR37836">
    <property type="entry name" value="LMO1036 PROTEIN"/>
    <property type="match status" value="1"/>
</dbReference>
<proteinExistence type="predicted"/>
<dbReference type="SUPFAM" id="SSF51445">
    <property type="entry name" value="(Trans)glycosidases"/>
    <property type="match status" value="1"/>
</dbReference>
<dbReference type="Pfam" id="PF13204">
    <property type="entry name" value="Apiosidase"/>
    <property type="match status" value="1"/>
</dbReference>
<comment type="caution">
    <text evidence="4">The sequence shown here is derived from an EMBL/GenBank/DDBJ whole genome shotgun (WGS) entry which is preliminary data.</text>
</comment>
<evidence type="ECO:0000256" key="1">
    <source>
        <dbReference type="SAM" id="MobiDB-lite"/>
    </source>
</evidence>
<feature type="compositionally biased region" description="Low complexity" evidence="1">
    <location>
        <begin position="694"/>
        <end position="703"/>
    </location>
</feature>
<organism evidence="4 5">
    <name type="scientific">Prymnesium parvum</name>
    <name type="common">Toxic golden alga</name>
    <dbReference type="NCBI Taxonomy" id="97485"/>
    <lineage>
        <taxon>Eukaryota</taxon>
        <taxon>Haptista</taxon>
        <taxon>Haptophyta</taxon>
        <taxon>Prymnesiophyceae</taxon>
        <taxon>Prymnesiales</taxon>
        <taxon>Prymnesiaceae</taxon>
        <taxon>Prymnesium</taxon>
    </lineage>
</organism>
<dbReference type="Gene3D" id="3.20.20.80">
    <property type="entry name" value="Glycosidases"/>
    <property type="match status" value="1"/>
</dbReference>
<dbReference type="PANTHER" id="PTHR37836:SF2">
    <property type="entry name" value="DUF4038 DOMAIN-CONTAINING PROTEIN"/>
    <property type="match status" value="1"/>
</dbReference>
<keyword evidence="5" id="KW-1185">Reference proteome</keyword>
<feature type="region of interest" description="Disordered" evidence="1">
    <location>
        <begin position="16"/>
        <end position="35"/>
    </location>
</feature>
<feature type="domain" description="DUF5060" evidence="3">
    <location>
        <begin position="40"/>
        <end position="110"/>
    </location>
</feature>
<accession>A0AB34JXV1</accession>
<feature type="domain" description="Apiosidase-like catalytic" evidence="2">
    <location>
        <begin position="142"/>
        <end position="410"/>
    </location>
</feature>
<dbReference type="InterPro" id="IPR013783">
    <property type="entry name" value="Ig-like_fold"/>
</dbReference>
<dbReference type="InterPro" id="IPR025277">
    <property type="entry name" value="Apiosidase-like_cat_dom"/>
</dbReference>
<name>A0AB34JXV1_PRYPA</name>
<protein>
    <recommendedName>
        <fullName evidence="6">DUF5060 domain-containing protein</fullName>
    </recommendedName>
</protein>
<feature type="compositionally biased region" description="Basic and acidic residues" evidence="1">
    <location>
        <begin position="681"/>
        <end position="693"/>
    </location>
</feature>
<dbReference type="Proteomes" id="UP001515480">
    <property type="component" value="Unassembled WGS sequence"/>
</dbReference>
<feature type="region of interest" description="Disordered" evidence="1">
    <location>
        <begin position="681"/>
        <end position="703"/>
    </location>
</feature>
<dbReference type="InterPro" id="IPR032260">
    <property type="entry name" value="DUF5060"/>
</dbReference>
<evidence type="ECO:0008006" key="6">
    <source>
        <dbReference type="Google" id="ProtNLM"/>
    </source>
</evidence>
<gene>
    <name evidence="4" type="ORF">AB1Y20_020590</name>
</gene>
<sequence>MALLLMCPVMANGAQEGGGGARRAAASPLPPPPSAVTESTVERWAIFELALIGPADDGTAAPFELDFNATFRSADGAAPVVVRGFFDGADVYKVRFSPPREGRWNYSTNSAAPLLRGHAGGLTVTPARSGNHGPVQSHGFGFVHADGTPHFSVGTTSYQWPSQPLHRQAQTLETLRRGTFNKMRMAVFPKWYVYNHANPVQVGAAFEITPGSPAANASVWGCVGEDCPSIAGSFDLRRFNVSYWQNFERLVAEMQRSGVIADIIAFHPYDRGHWGFDCMGGTDPATYDTRHDKAYLRYLSARLAAFSNVWWAMANEWDFCGCKSRGVNASAVQSPAPVWDDLFQTLRAEDPYRRQMSIHNGALLYNHSQPWITHVSLQGREATTAELRAKFGKPVVWDEVRYEGDLPCCAWGSLSGEEEADRFWWGASLGVYVGHSETVLRAGVPDDEQPLWWAKGGELIGRSPARIQWLREVWRAAISFVGDFGMLRPSQEAFGSPAGMVANVLTDLHGRFVFLHFSRIGQWRIPLPRARLEAINHTLRPEMWQVAQLDYWSMTSSNFSVPLGSMSATLEEGHKREQAQAKVSIQDNCLNSWAGKGSITEVQQVGRPEVASSQTKVNPSEILLPMRIAHHSLGPRGGPRPLSTSLCLLAANEVERADTKKSEQQLGSVSAFSRFKATIRKSHESATDARATRDVAAVQVNSS</sequence>
<dbReference type="AlphaFoldDB" id="A0AB34JXV1"/>
<evidence type="ECO:0000259" key="3">
    <source>
        <dbReference type="Pfam" id="PF16586"/>
    </source>
</evidence>
<evidence type="ECO:0000313" key="5">
    <source>
        <dbReference type="Proteomes" id="UP001515480"/>
    </source>
</evidence>
<evidence type="ECO:0000259" key="2">
    <source>
        <dbReference type="Pfam" id="PF13204"/>
    </source>
</evidence>
<dbReference type="EMBL" id="JBGBPQ010000004">
    <property type="protein sequence ID" value="KAL1525746.1"/>
    <property type="molecule type" value="Genomic_DNA"/>
</dbReference>
<dbReference type="Gene3D" id="2.60.40.10">
    <property type="entry name" value="Immunoglobulins"/>
    <property type="match status" value="1"/>
</dbReference>
<dbReference type="Pfam" id="PF16586">
    <property type="entry name" value="DUF5060"/>
    <property type="match status" value="1"/>
</dbReference>
<dbReference type="InterPro" id="IPR017853">
    <property type="entry name" value="GH"/>
</dbReference>
<reference evidence="4 5" key="1">
    <citation type="journal article" date="2024" name="Science">
        <title>Giant polyketide synthase enzymes in the biosynthesis of giant marine polyether toxins.</title>
        <authorList>
            <person name="Fallon T.R."/>
            <person name="Shende V.V."/>
            <person name="Wierzbicki I.H."/>
            <person name="Pendleton A.L."/>
            <person name="Watervoot N.F."/>
            <person name="Auber R.P."/>
            <person name="Gonzalez D.J."/>
            <person name="Wisecaver J.H."/>
            <person name="Moore B.S."/>
        </authorList>
    </citation>
    <scope>NUCLEOTIDE SEQUENCE [LARGE SCALE GENOMIC DNA]</scope>
    <source>
        <strain evidence="4 5">12B1</strain>
    </source>
</reference>